<keyword evidence="2" id="KW-1185">Reference proteome</keyword>
<evidence type="ECO:0000313" key="2">
    <source>
        <dbReference type="Proteomes" id="UP000886595"/>
    </source>
</evidence>
<gene>
    <name evidence="1" type="ORF">Bca52824_015257</name>
</gene>
<dbReference type="EMBL" id="JAAMPC010000003">
    <property type="protein sequence ID" value="KAG2322044.1"/>
    <property type="molecule type" value="Genomic_DNA"/>
</dbReference>
<dbReference type="SUPFAM" id="SSF49599">
    <property type="entry name" value="TRAF domain-like"/>
    <property type="match status" value="1"/>
</dbReference>
<dbReference type="PANTHER" id="PTHR46632">
    <property type="entry name" value="E3 UBIQUITIN-PROTEIN LIGASE SINA-LIKE 4"/>
    <property type="match status" value="1"/>
</dbReference>
<accession>A0A8X8B309</accession>
<evidence type="ECO:0000313" key="1">
    <source>
        <dbReference type="EMBL" id="KAG2322044.1"/>
    </source>
</evidence>
<dbReference type="AlphaFoldDB" id="A0A8X8B309"/>
<name>A0A8X8B309_BRACI</name>
<evidence type="ECO:0008006" key="3">
    <source>
        <dbReference type="Google" id="ProtNLM"/>
    </source>
</evidence>
<dbReference type="Proteomes" id="UP000886595">
    <property type="component" value="Unassembled WGS sequence"/>
</dbReference>
<dbReference type="OrthoDB" id="1104619at2759"/>
<organism evidence="1 2">
    <name type="scientific">Brassica carinata</name>
    <name type="common">Ethiopian mustard</name>
    <name type="synonym">Abyssinian cabbage</name>
    <dbReference type="NCBI Taxonomy" id="52824"/>
    <lineage>
        <taxon>Eukaryota</taxon>
        <taxon>Viridiplantae</taxon>
        <taxon>Streptophyta</taxon>
        <taxon>Embryophyta</taxon>
        <taxon>Tracheophyta</taxon>
        <taxon>Spermatophyta</taxon>
        <taxon>Magnoliopsida</taxon>
        <taxon>eudicotyledons</taxon>
        <taxon>Gunneridae</taxon>
        <taxon>Pentapetalae</taxon>
        <taxon>rosids</taxon>
        <taxon>malvids</taxon>
        <taxon>Brassicales</taxon>
        <taxon>Brassicaceae</taxon>
        <taxon>Brassiceae</taxon>
        <taxon>Brassica</taxon>
    </lineage>
</organism>
<reference evidence="1 2" key="1">
    <citation type="submission" date="2020-02" db="EMBL/GenBank/DDBJ databases">
        <authorList>
            <person name="Ma Q."/>
            <person name="Huang Y."/>
            <person name="Song X."/>
            <person name="Pei D."/>
        </authorList>
    </citation>
    <scope>NUCLEOTIDE SEQUENCE [LARGE SCALE GENOMIC DNA]</scope>
    <source>
        <strain evidence="1">Sxm20200214</strain>
        <tissue evidence="1">Leaf</tissue>
    </source>
</reference>
<sequence>MCRYESSKRGLGGNVRCPCPLPDCSYTGGYKDLQTHARASHSWDVENLTPFVFDSPQIFSMNLARKKTALFQEEKEGDLVVVQAVKGTHGGVCVTVSCITPLTPGLRSLSCSVAKLNAYSTLRLGLMVKKIQSVREPEEPTEDFLFIPDYMLSDDHFKMQICIGNEFKYAHI</sequence>
<proteinExistence type="predicted"/>
<dbReference type="PANTHER" id="PTHR46632:SF22">
    <property type="entry name" value="RING-TYPE E3 UBIQUITIN TRANSFERASE"/>
    <property type="match status" value="1"/>
</dbReference>
<comment type="caution">
    <text evidence="1">The sequence shown here is derived from an EMBL/GenBank/DDBJ whole genome shotgun (WGS) entry which is preliminary data.</text>
</comment>
<dbReference type="InterPro" id="IPR044286">
    <property type="entry name" value="SINL_plant"/>
</dbReference>
<protein>
    <recommendedName>
        <fullName evidence="3">SIAH-type domain-containing protein</fullName>
    </recommendedName>
</protein>